<evidence type="ECO:0000313" key="3">
    <source>
        <dbReference type="Proteomes" id="UP001642540"/>
    </source>
</evidence>
<keyword evidence="1" id="KW-1133">Transmembrane helix</keyword>
<reference evidence="2 3" key="1">
    <citation type="submission" date="2024-08" db="EMBL/GenBank/DDBJ databases">
        <authorList>
            <person name="Cucini C."/>
            <person name="Frati F."/>
        </authorList>
    </citation>
    <scope>NUCLEOTIDE SEQUENCE [LARGE SCALE GENOMIC DNA]</scope>
</reference>
<sequence>MEAERMAREDKWRSATYVVALIDLLVSILLLIYILLLLFFWIIFFWNISGTHISTWTFHGVNLLAIVCLTLVAMILIFLVHSWAAVRLLKSTEEDRASDQKLKMAVFWRNNQIALIVLQLMITVPIGFYMFVSLSSSEFWARFSNHVILSVVGICVRILFIWIVQNYIEELR</sequence>
<accession>A0ABP1PQF6</accession>
<keyword evidence="1" id="KW-0472">Membrane</keyword>
<proteinExistence type="predicted"/>
<feature type="transmembrane region" description="Helical" evidence="1">
    <location>
        <begin position="63"/>
        <end position="86"/>
    </location>
</feature>
<organism evidence="2 3">
    <name type="scientific">Orchesella dallaii</name>
    <dbReference type="NCBI Taxonomy" id="48710"/>
    <lineage>
        <taxon>Eukaryota</taxon>
        <taxon>Metazoa</taxon>
        <taxon>Ecdysozoa</taxon>
        <taxon>Arthropoda</taxon>
        <taxon>Hexapoda</taxon>
        <taxon>Collembola</taxon>
        <taxon>Entomobryomorpha</taxon>
        <taxon>Entomobryoidea</taxon>
        <taxon>Orchesellidae</taxon>
        <taxon>Orchesellinae</taxon>
        <taxon>Orchesella</taxon>
    </lineage>
</organism>
<dbReference type="EMBL" id="CAXLJM020000005">
    <property type="protein sequence ID" value="CAL8071289.1"/>
    <property type="molecule type" value="Genomic_DNA"/>
</dbReference>
<name>A0ABP1PQF6_9HEXA</name>
<evidence type="ECO:0000256" key="1">
    <source>
        <dbReference type="SAM" id="Phobius"/>
    </source>
</evidence>
<dbReference type="Proteomes" id="UP001642540">
    <property type="component" value="Unassembled WGS sequence"/>
</dbReference>
<keyword evidence="3" id="KW-1185">Reference proteome</keyword>
<feature type="transmembrane region" description="Helical" evidence="1">
    <location>
        <begin position="143"/>
        <end position="164"/>
    </location>
</feature>
<comment type="caution">
    <text evidence="2">The sequence shown here is derived from an EMBL/GenBank/DDBJ whole genome shotgun (WGS) entry which is preliminary data.</text>
</comment>
<keyword evidence="1" id="KW-0812">Transmembrane</keyword>
<protein>
    <submittedName>
        <fullName evidence="2">Uncharacterized protein</fullName>
    </submittedName>
</protein>
<feature type="transmembrane region" description="Helical" evidence="1">
    <location>
        <begin position="21"/>
        <end position="43"/>
    </location>
</feature>
<gene>
    <name evidence="2" type="ORF">ODALV1_LOCUS1649</name>
</gene>
<feature type="transmembrane region" description="Helical" evidence="1">
    <location>
        <begin position="113"/>
        <end position="131"/>
    </location>
</feature>
<evidence type="ECO:0000313" key="2">
    <source>
        <dbReference type="EMBL" id="CAL8071289.1"/>
    </source>
</evidence>